<dbReference type="EMBL" id="JBIHMK010000026">
    <property type="protein sequence ID" value="MFH0248474.1"/>
    <property type="molecule type" value="Genomic_DNA"/>
</dbReference>
<dbReference type="Proteomes" id="UP001607069">
    <property type="component" value="Unassembled WGS sequence"/>
</dbReference>
<organism evidence="1 2">
    <name type="scientific">Streptomyces chitinivorans</name>
    <dbReference type="NCBI Taxonomy" id="1257027"/>
    <lineage>
        <taxon>Bacteria</taxon>
        <taxon>Bacillati</taxon>
        <taxon>Actinomycetota</taxon>
        <taxon>Actinomycetes</taxon>
        <taxon>Kitasatosporales</taxon>
        <taxon>Streptomycetaceae</taxon>
        <taxon>Streptomyces</taxon>
    </lineage>
</organism>
<reference evidence="1 2" key="1">
    <citation type="submission" date="2024-10" db="EMBL/GenBank/DDBJ databases">
        <authorList>
            <person name="Cho J.-C."/>
        </authorList>
    </citation>
    <scope>NUCLEOTIDE SEQUENCE [LARGE SCALE GENOMIC DNA]</scope>
    <source>
        <strain evidence="1 2">KCTC29696</strain>
    </source>
</reference>
<protein>
    <submittedName>
        <fullName evidence="1">Uncharacterized protein</fullName>
    </submittedName>
</protein>
<comment type="caution">
    <text evidence="1">The sequence shown here is derived from an EMBL/GenBank/DDBJ whole genome shotgun (WGS) entry which is preliminary data.</text>
</comment>
<evidence type="ECO:0000313" key="2">
    <source>
        <dbReference type="Proteomes" id="UP001607069"/>
    </source>
</evidence>
<keyword evidence="2" id="KW-1185">Reference proteome</keyword>
<dbReference type="RefSeq" id="WP_279950925.1">
    <property type="nucleotide sequence ID" value="NZ_BAABEN010000007.1"/>
</dbReference>
<accession>A0ABW7HRI0</accession>
<gene>
    <name evidence="1" type="ORF">ACG5V6_09635</name>
</gene>
<evidence type="ECO:0000313" key="1">
    <source>
        <dbReference type="EMBL" id="MFH0248474.1"/>
    </source>
</evidence>
<sequence length="484" mass="53316">MITGNAGDGKSHLLSMALDASAPKPSLEADDRSPAALSPGDRLFIRDAATLDDAAILAWTDAATANGCQLVITLNEGPLSSLARLQGEGLYEQVRKVTHARARGEEMDDPSGVLLVNLAGRQLVHAGFVARALDRLLPAVDPCRTCGDDTTCPRTAGRDLLARSPQAADRLTKLLSLLGQSGLRLTARELWVFLAELFFAWQCPPRARDVQKLAGWWWSRVFDPATSMGRMISREFDPIHTANSFVDSHLWLGNNERVGVAPEVPLFHPALIHRRDRKGALKAFAAAKRAWFFLAADLRVEEFIDRQSHIPDYVDLLQEAREEPHRAVQRVVAEINRYRLTVGTGKQLHLSRHHGLTAVTRPSVLAASASISSDELTVRLPYLHEDHGVESAGFKPSKLELSWKQGRGAVLSLDYETWRQLHQPRTVQSDRTQEALDMALDLFIGQAPAKPVTDPEITAVDHATGVRTTVTVRGGRRPEIEVNS</sequence>
<proteinExistence type="predicted"/>
<name>A0ABW7HRI0_9ACTN</name>